<evidence type="ECO:0000313" key="2">
    <source>
        <dbReference type="EMBL" id="QHS94205.1"/>
    </source>
</evidence>
<protein>
    <submittedName>
        <fullName evidence="2">Uncharacterized protein</fullName>
    </submittedName>
</protein>
<keyword evidence="1" id="KW-0472">Membrane</keyword>
<name>A0A6C0BP54_9ZZZZ</name>
<dbReference type="EMBL" id="MN739217">
    <property type="protein sequence ID" value="QHS94205.1"/>
    <property type="molecule type" value="Genomic_DNA"/>
</dbReference>
<keyword evidence="1" id="KW-1133">Transmembrane helix</keyword>
<sequence length="52" mass="6201">MNNKKIINVLLVSSVILNGFFFSLMYKCNKKTTKNKKYTYKVIKTFKDLPFF</sequence>
<proteinExistence type="predicted"/>
<evidence type="ECO:0000256" key="1">
    <source>
        <dbReference type="SAM" id="Phobius"/>
    </source>
</evidence>
<feature type="transmembrane region" description="Helical" evidence="1">
    <location>
        <begin position="6"/>
        <end position="26"/>
    </location>
</feature>
<keyword evidence="1" id="KW-0812">Transmembrane</keyword>
<dbReference type="AlphaFoldDB" id="A0A6C0BP54"/>
<organism evidence="2">
    <name type="scientific">viral metagenome</name>
    <dbReference type="NCBI Taxonomy" id="1070528"/>
    <lineage>
        <taxon>unclassified sequences</taxon>
        <taxon>metagenomes</taxon>
        <taxon>organismal metagenomes</taxon>
    </lineage>
</organism>
<reference evidence="2" key="1">
    <citation type="journal article" date="2020" name="Nature">
        <title>Giant virus diversity and host interactions through global metagenomics.</title>
        <authorList>
            <person name="Schulz F."/>
            <person name="Roux S."/>
            <person name="Paez-Espino D."/>
            <person name="Jungbluth S."/>
            <person name="Walsh D.A."/>
            <person name="Denef V.J."/>
            <person name="McMahon K.D."/>
            <person name="Konstantinidis K.T."/>
            <person name="Eloe-Fadrosh E.A."/>
            <person name="Kyrpides N.C."/>
            <person name="Woyke T."/>
        </authorList>
    </citation>
    <scope>NUCLEOTIDE SEQUENCE</scope>
    <source>
        <strain evidence="2">GVMAG-M-3300018416-26</strain>
    </source>
</reference>
<accession>A0A6C0BP54</accession>